<dbReference type="AlphaFoldDB" id="A0A1J1IID5"/>
<evidence type="ECO:0000313" key="5">
    <source>
        <dbReference type="EMBL" id="CRL00005.1"/>
    </source>
</evidence>
<dbReference type="Pfam" id="PF05903">
    <property type="entry name" value="Peptidase_C97"/>
    <property type="match status" value="1"/>
</dbReference>
<dbReference type="EMBL" id="CVRI01000054">
    <property type="protein sequence ID" value="CRL00005.1"/>
    <property type="molecule type" value="Genomic_DNA"/>
</dbReference>
<evidence type="ECO:0000256" key="2">
    <source>
        <dbReference type="ARBA" id="ARBA00022670"/>
    </source>
</evidence>
<dbReference type="PROSITE" id="PS51858">
    <property type="entry name" value="PPPDE"/>
    <property type="match status" value="1"/>
</dbReference>
<dbReference type="SMART" id="SM01179">
    <property type="entry name" value="DUF862"/>
    <property type="match status" value="1"/>
</dbReference>
<proteinExistence type="inferred from homology"/>
<accession>A0A1J1IID5</accession>
<keyword evidence="2" id="KW-0645">Protease</keyword>
<dbReference type="Gene3D" id="3.90.1720.30">
    <property type="entry name" value="PPPDE domains"/>
    <property type="match status" value="1"/>
</dbReference>
<evidence type="ECO:0000256" key="3">
    <source>
        <dbReference type="ARBA" id="ARBA00022801"/>
    </source>
</evidence>
<gene>
    <name evidence="5" type="ORF">CLUMA_CG013295</name>
</gene>
<name>A0A1J1IID5_9DIPT</name>
<comment type="similarity">
    <text evidence="1">Belongs to the DeSI family.</text>
</comment>
<keyword evidence="3" id="KW-0378">Hydrolase</keyword>
<protein>
    <submittedName>
        <fullName evidence="5">CLUMA_CG013295, isoform A</fullName>
    </submittedName>
</protein>
<dbReference type="GO" id="GO:0101005">
    <property type="term" value="F:deubiquitinase activity"/>
    <property type="evidence" value="ECO:0007669"/>
    <property type="project" value="TreeGrafter"/>
</dbReference>
<dbReference type="PANTHER" id="PTHR12378:SF80">
    <property type="entry name" value="IP06716P-RELATED"/>
    <property type="match status" value="1"/>
</dbReference>
<dbReference type="GO" id="GO:0016579">
    <property type="term" value="P:protein deubiquitination"/>
    <property type="evidence" value="ECO:0007669"/>
    <property type="project" value="TreeGrafter"/>
</dbReference>
<keyword evidence="6" id="KW-1185">Reference proteome</keyword>
<evidence type="ECO:0000256" key="1">
    <source>
        <dbReference type="ARBA" id="ARBA00008140"/>
    </source>
</evidence>
<organism evidence="5 6">
    <name type="scientific">Clunio marinus</name>
    <dbReference type="NCBI Taxonomy" id="568069"/>
    <lineage>
        <taxon>Eukaryota</taxon>
        <taxon>Metazoa</taxon>
        <taxon>Ecdysozoa</taxon>
        <taxon>Arthropoda</taxon>
        <taxon>Hexapoda</taxon>
        <taxon>Insecta</taxon>
        <taxon>Pterygota</taxon>
        <taxon>Neoptera</taxon>
        <taxon>Endopterygota</taxon>
        <taxon>Diptera</taxon>
        <taxon>Nematocera</taxon>
        <taxon>Chironomoidea</taxon>
        <taxon>Chironomidae</taxon>
        <taxon>Clunio</taxon>
    </lineage>
</organism>
<dbReference type="InterPro" id="IPR042266">
    <property type="entry name" value="PPPDE_sf"/>
</dbReference>
<reference evidence="5 6" key="1">
    <citation type="submission" date="2015-04" db="EMBL/GenBank/DDBJ databases">
        <authorList>
            <person name="Syromyatnikov M.Y."/>
            <person name="Popov V.N."/>
        </authorList>
    </citation>
    <scope>NUCLEOTIDE SEQUENCE [LARGE SCALE GENOMIC DNA]</scope>
</reference>
<dbReference type="GO" id="GO:0006508">
    <property type="term" value="P:proteolysis"/>
    <property type="evidence" value="ECO:0007669"/>
    <property type="project" value="UniProtKB-KW"/>
</dbReference>
<evidence type="ECO:0000313" key="6">
    <source>
        <dbReference type="Proteomes" id="UP000183832"/>
    </source>
</evidence>
<sequence>MFTNSCNFHCLIPKDSGSESEMLSPSMNHREPVILNVYDMYWLNDYTTNLGIGVYHSGVEIYNTEFAYGGHSFAFSGIFEITPREHNELGEQFRFRQSVQIGYTEFTEEDVRRIVEEIGNQFRGDKYHLMNNNCNHFSSALTQILCGQEIPSWVNRLAQFSSCVPFLQRCLPKEWLTPNALQCSIQTAIRDRDSDSSPL</sequence>
<dbReference type="STRING" id="568069.A0A1J1IID5"/>
<dbReference type="OrthoDB" id="412286at2759"/>
<dbReference type="Proteomes" id="UP000183832">
    <property type="component" value="Unassembled WGS sequence"/>
</dbReference>
<evidence type="ECO:0000259" key="4">
    <source>
        <dbReference type="PROSITE" id="PS51858"/>
    </source>
</evidence>
<feature type="domain" description="PPPDE" evidence="4">
    <location>
        <begin position="31"/>
        <end position="175"/>
    </location>
</feature>
<dbReference type="PANTHER" id="PTHR12378">
    <property type="entry name" value="DESUMOYLATING ISOPEPTIDASE"/>
    <property type="match status" value="1"/>
</dbReference>
<dbReference type="InterPro" id="IPR008580">
    <property type="entry name" value="PPPDE_dom"/>
</dbReference>